<name>A0A073B9G7_9PSEU</name>
<dbReference type="Pfam" id="PF09335">
    <property type="entry name" value="VTT_dom"/>
    <property type="match status" value="1"/>
</dbReference>
<dbReference type="RefSeq" id="WP_029719296.1">
    <property type="nucleotide sequence ID" value="NZ_JAJUIW010000049.1"/>
</dbReference>
<keyword evidence="4" id="KW-1185">Reference proteome</keyword>
<proteinExistence type="predicted"/>
<feature type="transmembrane region" description="Helical" evidence="1">
    <location>
        <begin position="103"/>
        <end position="122"/>
    </location>
</feature>
<dbReference type="eggNOG" id="COG1238">
    <property type="taxonomic scope" value="Bacteria"/>
</dbReference>
<sequence>MITAIGLLATALGLSLVSAVIPLLSIELFAVGLVVSDQPVAWWALALVIAMGQIAGKLLHYYAGRGAIQLPSLLRRSTEMSGRRRRYQEKLARFRQVCQQRRWWARGVLLTSATASLPPFAAVSAAAGLAKVPLVSFLVIGFVGRLFRFGSLTFAPEFATHVF</sequence>
<dbReference type="OrthoDB" id="5191298at2"/>
<feature type="transmembrane region" description="Helical" evidence="1">
    <location>
        <begin position="43"/>
        <end position="63"/>
    </location>
</feature>
<keyword evidence="1" id="KW-1133">Transmembrane helix</keyword>
<dbReference type="EMBL" id="JNVU01000025">
    <property type="protein sequence ID" value="KEI44399.1"/>
    <property type="molecule type" value="Genomic_DNA"/>
</dbReference>
<evidence type="ECO:0000259" key="2">
    <source>
        <dbReference type="Pfam" id="PF09335"/>
    </source>
</evidence>
<dbReference type="InterPro" id="IPR032816">
    <property type="entry name" value="VTT_dom"/>
</dbReference>
<keyword evidence="1" id="KW-0812">Transmembrane</keyword>
<feature type="transmembrane region" description="Helical" evidence="1">
    <location>
        <begin position="128"/>
        <end position="147"/>
    </location>
</feature>
<evidence type="ECO:0000313" key="3">
    <source>
        <dbReference type="EMBL" id="KEI44399.1"/>
    </source>
</evidence>
<gene>
    <name evidence="3" type="ORF">GU90_09435</name>
</gene>
<dbReference type="AlphaFoldDB" id="A0A073B9G7"/>
<protein>
    <recommendedName>
        <fullName evidence="2">VTT domain-containing protein</fullName>
    </recommendedName>
</protein>
<evidence type="ECO:0000313" key="4">
    <source>
        <dbReference type="Proteomes" id="UP000031419"/>
    </source>
</evidence>
<feature type="domain" description="VTT" evidence="2">
    <location>
        <begin position="28"/>
        <end position="151"/>
    </location>
</feature>
<organism evidence="3 4">
    <name type="scientific">Saccharopolyspora rectivirgula</name>
    <dbReference type="NCBI Taxonomy" id="28042"/>
    <lineage>
        <taxon>Bacteria</taxon>
        <taxon>Bacillati</taxon>
        <taxon>Actinomycetota</taxon>
        <taxon>Actinomycetes</taxon>
        <taxon>Pseudonocardiales</taxon>
        <taxon>Pseudonocardiaceae</taxon>
        <taxon>Saccharopolyspora</taxon>
    </lineage>
</organism>
<dbReference type="Proteomes" id="UP000031419">
    <property type="component" value="Unassembled WGS sequence"/>
</dbReference>
<accession>A0A073B9G7</accession>
<keyword evidence="1" id="KW-0472">Membrane</keyword>
<dbReference type="STRING" id="28042.GU90_09435"/>
<reference evidence="3 4" key="1">
    <citation type="submission" date="2014-06" db="EMBL/GenBank/DDBJ databases">
        <title>Saccharopolyspora rectivirgula DSM-43113 Genome sequencing.</title>
        <authorList>
            <person name="Barrera C."/>
            <person name="Millon L."/>
            <person name="Rognon B."/>
            <person name="Zaugg C."/>
            <person name="Monod M."/>
        </authorList>
    </citation>
    <scope>NUCLEOTIDE SEQUENCE [LARGE SCALE GENOMIC DNA]</scope>
    <source>
        <strain evidence="3 4">DSM 43113</strain>
    </source>
</reference>
<evidence type="ECO:0000256" key="1">
    <source>
        <dbReference type="SAM" id="Phobius"/>
    </source>
</evidence>
<comment type="caution">
    <text evidence="3">The sequence shown here is derived from an EMBL/GenBank/DDBJ whole genome shotgun (WGS) entry which is preliminary data.</text>
</comment>